<dbReference type="KEGG" id="mbe:MBM_00421"/>
<gene>
    <name evidence="2" type="ORF">MBM_00421</name>
</gene>
<evidence type="ECO:0000256" key="1">
    <source>
        <dbReference type="SAM" id="MobiDB-lite"/>
    </source>
</evidence>
<dbReference type="OrthoDB" id="3439027at2759"/>
<evidence type="ECO:0000313" key="2">
    <source>
        <dbReference type="EMBL" id="EKD21308.1"/>
    </source>
</evidence>
<dbReference type="OMA" id="PHSWREP"/>
<feature type="compositionally biased region" description="Acidic residues" evidence="1">
    <location>
        <begin position="84"/>
        <end position="94"/>
    </location>
</feature>
<reference evidence="2 3" key="1">
    <citation type="journal article" date="2012" name="BMC Genomics">
        <title>Sequencing the genome of Marssonina brunnea reveals fungus-poplar co-evolution.</title>
        <authorList>
            <person name="Zhu S."/>
            <person name="Cao Y.-Z."/>
            <person name="Jiang C."/>
            <person name="Tan B.-Y."/>
            <person name="Wang Z."/>
            <person name="Feng S."/>
            <person name="Zhang L."/>
            <person name="Su X.-H."/>
            <person name="Brejova B."/>
            <person name="Vinar T."/>
            <person name="Xu M."/>
            <person name="Wang M.-X."/>
            <person name="Zhang S.-G."/>
            <person name="Huang M.-R."/>
            <person name="Wu R."/>
            <person name="Zhou Y."/>
        </authorList>
    </citation>
    <scope>NUCLEOTIDE SEQUENCE [LARGE SCALE GENOMIC DNA]</scope>
    <source>
        <strain evidence="2 3">MB_m1</strain>
    </source>
</reference>
<dbReference type="InParanoid" id="K1XL37"/>
<keyword evidence="3" id="KW-1185">Reference proteome</keyword>
<name>K1XL37_MARBU</name>
<proteinExistence type="predicted"/>
<dbReference type="Proteomes" id="UP000006753">
    <property type="component" value="Unassembled WGS sequence"/>
</dbReference>
<organism evidence="2 3">
    <name type="scientific">Marssonina brunnea f. sp. multigermtubi (strain MB_m1)</name>
    <name type="common">Marssonina leaf spot fungus</name>
    <dbReference type="NCBI Taxonomy" id="1072389"/>
    <lineage>
        <taxon>Eukaryota</taxon>
        <taxon>Fungi</taxon>
        <taxon>Dikarya</taxon>
        <taxon>Ascomycota</taxon>
        <taxon>Pezizomycotina</taxon>
        <taxon>Leotiomycetes</taxon>
        <taxon>Helotiales</taxon>
        <taxon>Drepanopezizaceae</taxon>
        <taxon>Drepanopeziza</taxon>
    </lineage>
</organism>
<dbReference type="HOGENOM" id="CLU_056754_0_0_1"/>
<protein>
    <submittedName>
        <fullName evidence="2">Uncharacterized protein</fullName>
    </submittedName>
</protein>
<feature type="region of interest" description="Disordered" evidence="1">
    <location>
        <begin position="143"/>
        <end position="182"/>
    </location>
</feature>
<evidence type="ECO:0000313" key="3">
    <source>
        <dbReference type="Proteomes" id="UP000006753"/>
    </source>
</evidence>
<dbReference type="eggNOG" id="ENOG502RJPA">
    <property type="taxonomic scope" value="Eukaryota"/>
</dbReference>
<feature type="region of interest" description="Disordered" evidence="1">
    <location>
        <begin position="61"/>
        <end position="95"/>
    </location>
</feature>
<dbReference type="AlphaFoldDB" id="K1XL37"/>
<accession>K1XL37</accession>
<dbReference type="GeneID" id="18756356"/>
<dbReference type="EMBL" id="JH921428">
    <property type="protein sequence ID" value="EKD21308.1"/>
    <property type="molecule type" value="Genomic_DNA"/>
</dbReference>
<feature type="region of interest" description="Disordered" evidence="1">
    <location>
        <begin position="194"/>
        <end position="233"/>
    </location>
</feature>
<sequence length="233" mass="25860">MPFNELQRCESWPPTVVRLHSDVADRDSLDAIDDDPFSFFLTSPEDIEDFLEEDFDLSAGIETPESKSPVREVSPSAIQRVPLEPEDEDGDDGDVTFGLAIPLSLKAFTRKHNLSLGPDSGRKSRMGHRQSDRLKGLGIALESVMSGPDAKRGRANVKPSPRVGGGRGRGQTRSLPRRRKQSWKVPSPEIWVIKEERESGSEEEEALVSASAPATGRVEQEPTKPRKRVHWAI</sequence>